<feature type="binding site" evidence="6">
    <location>
        <position position="202"/>
    </location>
    <ligand>
        <name>NAD(+)</name>
        <dbReference type="ChEBI" id="CHEBI:57540"/>
    </ligand>
</feature>
<evidence type="ECO:0000313" key="11">
    <source>
        <dbReference type="Proteomes" id="UP000075806"/>
    </source>
</evidence>
<dbReference type="OrthoDB" id="9803297at2"/>
<sequence>MESYETRQLIEEAMNELAQQTGIFGTNNEETHQEICSSAKEILKTTDKIIKSYIRVSTERDGILRIPAYRVQHNNISGFYKGGIRYSEYVNEEEVENLAILMTLKNSLYRLPFGGAKGGVHINPRAFSEKELNQISRKYVQRFARDLGPNHDIPAPDLGTNERTMDWMVGEYKTIHPGKSYHGSFTGKSIENGGALGRREATGIGTFLSYTRLIDTWLNQEHKEQPKRLNQWETLQNLYNHSDQQISVAIQGFGNVGSIIALQAYQYTKRKHPVIAISDRATTLYHPNGLNIERLIEYTEVHHDLPNSSEQLKTLGIEAEILPAKAVLTIETDVLFLAAVEDQIIKDNMEDVSAKILVEGANAPISLEADQYFERQGKIVIPDILANAGGVIVSYLEWKQSLTTERYSKEDIHREMSEQMIPTLSNVYNHYFSTNEDTLRFTCFTVSLRRLTDLLYRHGKLY</sequence>
<dbReference type="InterPro" id="IPR006095">
    <property type="entry name" value="Glu/Leu/Phe/Val/Trp_DH"/>
</dbReference>
<comment type="caution">
    <text evidence="10">The sequence shown here is derived from an EMBL/GenBank/DDBJ whole genome shotgun (WGS) entry which is preliminary data.</text>
</comment>
<dbReference type="InterPro" id="IPR046346">
    <property type="entry name" value="Aminoacid_DH-like_N_sf"/>
</dbReference>
<evidence type="ECO:0000256" key="5">
    <source>
        <dbReference type="PIRSR" id="PIRSR000185-1"/>
    </source>
</evidence>
<dbReference type="EMBL" id="LTAO01000034">
    <property type="protein sequence ID" value="KYG28272.1"/>
    <property type="molecule type" value="Genomic_DNA"/>
</dbReference>
<dbReference type="Pfam" id="PF00208">
    <property type="entry name" value="ELFV_dehydrog"/>
    <property type="match status" value="1"/>
</dbReference>
<evidence type="ECO:0000256" key="7">
    <source>
        <dbReference type="PIRSR" id="PIRSR000185-3"/>
    </source>
</evidence>
<keyword evidence="6" id="KW-0520">NAD</keyword>
<dbReference type="SUPFAM" id="SSF53223">
    <property type="entry name" value="Aminoacid dehydrogenase-like, N-terminal domain"/>
    <property type="match status" value="1"/>
</dbReference>
<dbReference type="STRING" id="519424.AZF04_10260"/>
<feature type="site" description="Important for catalysis" evidence="7">
    <location>
        <position position="157"/>
    </location>
</feature>
<dbReference type="InterPro" id="IPR006097">
    <property type="entry name" value="Glu/Leu/Phe/Val/Trp_DH_dimer"/>
</dbReference>
<name>A0A162D6A5_9BACI</name>
<evidence type="ECO:0000256" key="6">
    <source>
        <dbReference type="PIRSR" id="PIRSR000185-2"/>
    </source>
</evidence>
<dbReference type="PROSITE" id="PS00074">
    <property type="entry name" value="GLFV_DEHYDROGENASE"/>
    <property type="match status" value="1"/>
</dbReference>
<protein>
    <recommendedName>
        <fullName evidence="2 4">Glutamate dehydrogenase</fullName>
    </recommendedName>
</protein>
<comment type="similarity">
    <text evidence="1 4 8">Belongs to the Glu/Leu/Phe/Val dehydrogenases family.</text>
</comment>
<dbReference type="PANTHER" id="PTHR11606:SF13">
    <property type="entry name" value="GLUTAMATE DEHYDROGENASE 1, MITOCHONDRIAL"/>
    <property type="match status" value="1"/>
</dbReference>
<feature type="binding site" evidence="6">
    <location>
        <position position="81"/>
    </location>
    <ligand>
        <name>substrate</name>
    </ligand>
</feature>
<organism evidence="10 11">
    <name type="scientific">Alkalihalobacillus trypoxylicola</name>
    <dbReference type="NCBI Taxonomy" id="519424"/>
    <lineage>
        <taxon>Bacteria</taxon>
        <taxon>Bacillati</taxon>
        <taxon>Bacillota</taxon>
        <taxon>Bacilli</taxon>
        <taxon>Bacillales</taxon>
        <taxon>Bacillaceae</taxon>
        <taxon>Alkalihalobacillus</taxon>
    </lineage>
</organism>
<evidence type="ECO:0000256" key="8">
    <source>
        <dbReference type="RuleBase" id="RU004417"/>
    </source>
</evidence>
<dbReference type="InterPro" id="IPR036291">
    <property type="entry name" value="NAD(P)-bd_dom_sf"/>
</dbReference>
<dbReference type="InterPro" id="IPR033524">
    <property type="entry name" value="Glu/Leu/Phe/Val_DH_AS"/>
</dbReference>
<dbReference type="RefSeq" id="WP_061949694.1">
    <property type="nucleotide sequence ID" value="NZ_LTAO01000034.1"/>
</dbReference>
<evidence type="ECO:0000256" key="4">
    <source>
        <dbReference type="PIRNR" id="PIRNR000185"/>
    </source>
</evidence>
<evidence type="ECO:0000256" key="1">
    <source>
        <dbReference type="ARBA" id="ARBA00006382"/>
    </source>
</evidence>
<gene>
    <name evidence="10" type="ORF">AZF04_10260</name>
</gene>
<evidence type="ECO:0000259" key="9">
    <source>
        <dbReference type="SMART" id="SM00839"/>
    </source>
</evidence>
<dbReference type="InterPro" id="IPR006096">
    <property type="entry name" value="Glu/Leu/Phe/Val/Trp_DH_C"/>
</dbReference>
<evidence type="ECO:0000313" key="10">
    <source>
        <dbReference type="EMBL" id="KYG28272.1"/>
    </source>
</evidence>
<dbReference type="GO" id="GO:0004352">
    <property type="term" value="F:glutamate dehydrogenase (NAD+) activity"/>
    <property type="evidence" value="ECO:0007669"/>
    <property type="project" value="TreeGrafter"/>
</dbReference>
<keyword evidence="3 4" id="KW-0560">Oxidoreductase</keyword>
<feature type="domain" description="Glutamate/phenylalanine/leucine/valine/L-tryptophan dehydrogenase C-terminal" evidence="9">
    <location>
        <begin position="230"/>
        <end position="459"/>
    </location>
</feature>
<feature type="active site" description="Proton donor" evidence="5">
    <location>
        <position position="117"/>
    </location>
</feature>
<accession>A0A162D6A5</accession>
<evidence type="ECO:0000256" key="3">
    <source>
        <dbReference type="ARBA" id="ARBA00023002"/>
    </source>
</evidence>
<dbReference type="Gene3D" id="3.40.50.10860">
    <property type="entry name" value="Leucine Dehydrogenase, chain A, domain 1"/>
    <property type="match status" value="1"/>
</dbReference>
<reference evidence="10" key="1">
    <citation type="submission" date="2016-02" db="EMBL/GenBank/DDBJ databases">
        <title>Genome sequence of Bacillus trypoxylicola KCTC 13244(T).</title>
        <authorList>
            <person name="Jeong H."/>
            <person name="Park S.-H."/>
            <person name="Choi S.-K."/>
        </authorList>
    </citation>
    <scope>NUCLEOTIDE SEQUENCE [LARGE SCALE GENOMIC DNA]</scope>
    <source>
        <strain evidence="10">KCTC 13244</strain>
    </source>
</reference>
<dbReference type="PANTHER" id="PTHR11606">
    <property type="entry name" value="GLUTAMATE DEHYDROGENASE"/>
    <property type="match status" value="1"/>
</dbReference>
<dbReference type="InterPro" id="IPR014362">
    <property type="entry name" value="Glu_DH"/>
</dbReference>
<dbReference type="SMART" id="SM00839">
    <property type="entry name" value="ELFV_dehydrog"/>
    <property type="match status" value="1"/>
</dbReference>
<dbReference type="PIRSF" id="PIRSF000185">
    <property type="entry name" value="Glu_DH"/>
    <property type="match status" value="1"/>
</dbReference>
<keyword evidence="6" id="KW-0547">Nucleotide-binding</keyword>
<keyword evidence="11" id="KW-1185">Reference proteome</keyword>
<dbReference type="GO" id="GO:0006538">
    <property type="term" value="P:L-glutamate catabolic process"/>
    <property type="evidence" value="ECO:0007669"/>
    <property type="project" value="TreeGrafter"/>
</dbReference>
<dbReference type="Gene3D" id="3.40.50.720">
    <property type="entry name" value="NAD(P)-binding Rossmann-like Domain"/>
    <property type="match status" value="1"/>
</dbReference>
<feature type="binding site" evidence="6">
    <location>
        <position position="394"/>
    </location>
    <ligand>
        <name>substrate</name>
    </ligand>
</feature>
<dbReference type="Pfam" id="PF02812">
    <property type="entry name" value="ELFV_dehydrog_N"/>
    <property type="match status" value="1"/>
</dbReference>
<dbReference type="Proteomes" id="UP000075806">
    <property type="component" value="Unassembled WGS sequence"/>
</dbReference>
<feature type="binding site" evidence="6">
    <location>
        <position position="255"/>
    </location>
    <ligand>
        <name>NAD(+)</name>
        <dbReference type="ChEBI" id="CHEBI:57540"/>
    </ligand>
</feature>
<proteinExistence type="inferred from homology"/>
<feature type="binding site" evidence="6">
    <location>
        <position position="105"/>
    </location>
    <ligand>
        <name>substrate</name>
    </ligand>
</feature>
<dbReference type="SUPFAM" id="SSF51735">
    <property type="entry name" value="NAD(P)-binding Rossmann-fold domains"/>
    <property type="match status" value="1"/>
</dbReference>
<evidence type="ECO:0000256" key="2">
    <source>
        <dbReference type="ARBA" id="ARBA00012896"/>
    </source>
</evidence>
<dbReference type="GO" id="GO:0000166">
    <property type="term" value="F:nucleotide binding"/>
    <property type="evidence" value="ECO:0007669"/>
    <property type="project" value="UniProtKB-KW"/>
</dbReference>
<dbReference type="AlphaFoldDB" id="A0A162D6A5"/>
<dbReference type="PRINTS" id="PR00082">
    <property type="entry name" value="GLFDHDRGNASE"/>
</dbReference>